<feature type="transmembrane region" description="Helical" evidence="5">
    <location>
        <begin position="50"/>
        <end position="69"/>
    </location>
</feature>
<evidence type="ECO:0000313" key="8">
    <source>
        <dbReference type="Proteomes" id="UP001501725"/>
    </source>
</evidence>
<evidence type="ECO:0000256" key="1">
    <source>
        <dbReference type="ARBA" id="ARBA00004141"/>
    </source>
</evidence>
<proteinExistence type="predicted"/>
<dbReference type="Proteomes" id="UP001501725">
    <property type="component" value="Unassembled WGS sequence"/>
</dbReference>
<evidence type="ECO:0000256" key="3">
    <source>
        <dbReference type="ARBA" id="ARBA00022989"/>
    </source>
</evidence>
<evidence type="ECO:0000313" key="7">
    <source>
        <dbReference type="EMBL" id="GAA4339847.1"/>
    </source>
</evidence>
<dbReference type="EMBL" id="BAABGY010000011">
    <property type="protein sequence ID" value="GAA4339847.1"/>
    <property type="molecule type" value="Genomic_DNA"/>
</dbReference>
<evidence type="ECO:0000256" key="5">
    <source>
        <dbReference type="SAM" id="Phobius"/>
    </source>
</evidence>
<evidence type="ECO:0000256" key="4">
    <source>
        <dbReference type="ARBA" id="ARBA00023136"/>
    </source>
</evidence>
<accession>A0ABP8HIN0</accession>
<dbReference type="RefSeq" id="WP_345257350.1">
    <property type="nucleotide sequence ID" value="NZ_BAABGY010000011.1"/>
</dbReference>
<feature type="transmembrane region" description="Helical" evidence="5">
    <location>
        <begin position="117"/>
        <end position="134"/>
    </location>
</feature>
<keyword evidence="2 5" id="KW-0812">Transmembrane</keyword>
<keyword evidence="4 5" id="KW-0472">Membrane</keyword>
<feature type="domain" description="Methylamine utilisation protein MauE" evidence="6">
    <location>
        <begin position="7"/>
        <end position="133"/>
    </location>
</feature>
<protein>
    <recommendedName>
        <fullName evidence="6">Methylamine utilisation protein MauE domain-containing protein</fullName>
    </recommendedName>
</protein>
<keyword evidence="3 5" id="KW-1133">Transmembrane helix</keyword>
<feature type="transmembrane region" description="Helical" evidence="5">
    <location>
        <begin position="12"/>
        <end position="30"/>
    </location>
</feature>
<reference evidence="8" key="1">
    <citation type="journal article" date="2019" name="Int. J. Syst. Evol. Microbiol.">
        <title>The Global Catalogue of Microorganisms (GCM) 10K type strain sequencing project: providing services to taxonomists for standard genome sequencing and annotation.</title>
        <authorList>
            <consortium name="The Broad Institute Genomics Platform"/>
            <consortium name="The Broad Institute Genome Sequencing Center for Infectious Disease"/>
            <person name="Wu L."/>
            <person name="Ma J."/>
        </authorList>
    </citation>
    <scope>NUCLEOTIDE SEQUENCE [LARGE SCALE GENOMIC DNA]</scope>
    <source>
        <strain evidence="8">JCM 17919</strain>
    </source>
</reference>
<keyword evidence="8" id="KW-1185">Reference proteome</keyword>
<name>A0ABP8HIN0_9BACT</name>
<gene>
    <name evidence="7" type="ORF">GCM10023184_37240</name>
</gene>
<dbReference type="Pfam" id="PF07291">
    <property type="entry name" value="MauE"/>
    <property type="match status" value="1"/>
</dbReference>
<feature type="transmembrane region" description="Helical" evidence="5">
    <location>
        <begin position="76"/>
        <end position="97"/>
    </location>
</feature>
<dbReference type="InterPro" id="IPR009908">
    <property type="entry name" value="Methylamine_util_MauE"/>
</dbReference>
<evidence type="ECO:0000259" key="6">
    <source>
        <dbReference type="Pfam" id="PF07291"/>
    </source>
</evidence>
<organism evidence="7 8">
    <name type="scientific">Flaviaesturariibacter amylovorans</name>
    <dbReference type="NCBI Taxonomy" id="1084520"/>
    <lineage>
        <taxon>Bacteria</taxon>
        <taxon>Pseudomonadati</taxon>
        <taxon>Bacteroidota</taxon>
        <taxon>Chitinophagia</taxon>
        <taxon>Chitinophagales</taxon>
        <taxon>Chitinophagaceae</taxon>
        <taxon>Flaviaestuariibacter</taxon>
    </lineage>
</organism>
<sequence>MTSSTKNTVSEICTALMLLLLVYTGTVKLFDFPAFQMVLSTSPLIGQHAITVARLLPLLELLIAVILFIPRTRLSGLAASTILMAVFTVYVAYMLLFEPKLPCSCGGVIAAMGWPEHLLFNLFFTGIGLLGWWTRASRFDKTGPIADVAAATC</sequence>
<evidence type="ECO:0000256" key="2">
    <source>
        <dbReference type="ARBA" id="ARBA00022692"/>
    </source>
</evidence>
<comment type="subcellular location">
    <subcellularLocation>
        <location evidence="1">Membrane</location>
        <topology evidence="1">Multi-pass membrane protein</topology>
    </subcellularLocation>
</comment>
<comment type="caution">
    <text evidence="7">The sequence shown here is derived from an EMBL/GenBank/DDBJ whole genome shotgun (WGS) entry which is preliminary data.</text>
</comment>